<evidence type="ECO:0000259" key="2">
    <source>
        <dbReference type="SMART" id="SM01222"/>
    </source>
</evidence>
<feature type="domain" description="Formiminotransferase N-terminal subdomain" evidence="2">
    <location>
        <begin position="2"/>
        <end position="164"/>
    </location>
</feature>
<feature type="compositionally biased region" description="Basic residues" evidence="1">
    <location>
        <begin position="147"/>
        <end position="164"/>
    </location>
</feature>
<dbReference type="PANTHER" id="PTHR12234:SF8">
    <property type="entry name" value="FORMIMINOTRANSFERASE-CYCLODEAMINASE"/>
    <property type="match status" value="1"/>
</dbReference>
<dbReference type="InterPro" id="IPR012886">
    <property type="entry name" value="Formiminotransferase_N"/>
</dbReference>
<proteinExistence type="predicted"/>
<dbReference type="InterPro" id="IPR022384">
    <property type="entry name" value="FormiminoTrfase_cat_dom_sf"/>
</dbReference>
<dbReference type="EMBL" id="UATM01000001">
    <property type="protein sequence ID" value="SPY31159.1"/>
    <property type="molecule type" value="Genomic_DNA"/>
</dbReference>
<organism evidence="3 4">
    <name type="scientific">Peptoniphilus harei</name>
    <dbReference type="NCBI Taxonomy" id="54005"/>
    <lineage>
        <taxon>Bacteria</taxon>
        <taxon>Bacillati</taxon>
        <taxon>Bacillota</taxon>
        <taxon>Tissierellia</taxon>
        <taxon>Tissierellales</taxon>
        <taxon>Peptoniphilaceae</taxon>
        <taxon>Peptoniphilus</taxon>
    </lineage>
</organism>
<reference evidence="3 4" key="1">
    <citation type="submission" date="2018-06" db="EMBL/GenBank/DDBJ databases">
        <authorList>
            <consortium name="Pathogen Informatics"/>
            <person name="Doyle S."/>
        </authorList>
    </citation>
    <scope>NUCLEOTIDE SEQUENCE [LARGE SCALE GENOMIC DNA]</scope>
    <source>
        <strain evidence="3 4">NCTC13076</strain>
    </source>
</reference>
<dbReference type="InterPro" id="IPR037064">
    <property type="entry name" value="Formiminotransferase_N_sf"/>
</dbReference>
<evidence type="ECO:0000256" key="1">
    <source>
        <dbReference type="SAM" id="MobiDB-lite"/>
    </source>
</evidence>
<dbReference type="SUPFAM" id="SSF55116">
    <property type="entry name" value="Formiminotransferase domain of formiminotransferase-cyclodeaminase"/>
    <property type="match status" value="1"/>
</dbReference>
<dbReference type="Gene3D" id="3.30.990.10">
    <property type="entry name" value="Formiminotransferase, N-terminal subdomain"/>
    <property type="match status" value="1"/>
</dbReference>
<evidence type="ECO:0000313" key="3">
    <source>
        <dbReference type="EMBL" id="SPY31159.1"/>
    </source>
</evidence>
<dbReference type="GO" id="GO:0005542">
    <property type="term" value="F:folic acid binding"/>
    <property type="evidence" value="ECO:0007669"/>
    <property type="project" value="InterPro"/>
</dbReference>
<dbReference type="AlphaFoldDB" id="A0A2X1WK06"/>
<dbReference type="GO" id="GO:0016740">
    <property type="term" value="F:transferase activity"/>
    <property type="evidence" value="ECO:0007669"/>
    <property type="project" value="UniProtKB-KW"/>
</dbReference>
<sequence>MKRVMCIPNYSEGRDLEKVEKITECFRAKENVKLIDYQPDADHNRLVVEVIGEPEAVIDAVLESVKVASEIIDMSKHEGAHPRMGAVDVIPFVPVTEVTTEDCVGYANKVGKAIGEMGIPVYLYEDAATTLKERTLLRLERDNTKHSSTKLRKKNGNLTLVHKK</sequence>
<dbReference type="SMART" id="SM01222">
    <property type="entry name" value="FTCD_N"/>
    <property type="match status" value="1"/>
</dbReference>
<dbReference type="Proteomes" id="UP000250070">
    <property type="component" value="Unassembled WGS sequence"/>
</dbReference>
<dbReference type="PANTHER" id="PTHR12234">
    <property type="entry name" value="FORMIMINOTRANSFERASE-CYCLODEAMINASE"/>
    <property type="match status" value="1"/>
</dbReference>
<dbReference type="Pfam" id="PF07837">
    <property type="entry name" value="FTCD_N"/>
    <property type="match status" value="1"/>
</dbReference>
<accession>A0A2X1WK06</accession>
<evidence type="ECO:0000313" key="4">
    <source>
        <dbReference type="Proteomes" id="UP000250070"/>
    </source>
</evidence>
<dbReference type="InterPro" id="IPR051623">
    <property type="entry name" value="FTCD"/>
</dbReference>
<feature type="region of interest" description="Disordered" evidence="1">
    <location>
        <begin position="143"/>
        <end position="164"/>
    </location>
</feature>
<gene>
    <name evidence="3" type="ORF">NCTC13076_00002</name>
</gene>
<protein>
    <submittedName>
        <fullName evidence="3">Glutamate formiminotransferase</fullName>
    </submittedName>
</protein>
<name>A0A2X1WK06_9FIRM</name>
<keyword evidence="3" id="KW-0808">Transferase</keyword>